<dbReference type="Gene3D" id="2.60.40.10">
    <property type="entry name" value="Immunoglobulins"/>
    <property type="match status" value="2"/>
</dbReference>
<dbReference type="AlphaFoldDB" id="A0A5C3F085"/>
<sequence>MMHYASARTQDRIVAAPLYDSDTERLQVYILSDFTDVAGGGRIGVDVGWTWYDFDGHALSSPRHEVVTMSGLDARLVYDVSTRPSDAHFDAATRGGYLHVVVAFDLDGIPPPPPPGDDDQRPRRHRHRRANEHFLSPASLRHAPLRDPGLGITPIPPAPPDDGWRFDVHCAGPGVAAWVSVEHPDDVVGYFAEILAGATQEVPSIGFWMRPGETRRLRFQMASRSSPSSSSQRPPPAVPWWERVKVRSMWDSMAS</sequence>
<dbReference type="InterPro" id="IPR013783">
    <property type="entry name" value="Ig-like_fold"/>
</dbReference>
<organism evidence="3 4">
    <name type="scientific">Pseudozyma flocculosa</name>
    <dbReference type="NCBI Taxonomy" id="84751"/>
    <lineage>
        <taxon>Eukaryota</taxon>
        <taxon>Fungi</taxon>
        <taxon>Dikarya</taxon>
        <taxon>Basidiomycota</taxon>
        <taxon>Ustilaginomycotina</taxon>
        <taxon>Ustilaginomycetes</taxon>
        <taxon>Ustilaginales</taxon>
        <taxon>Ustilaginaceae</taxon>
        <taxon>Pseudozyma</taxon>
    </lineage>
</organism>
<keyword evidence="4" id="KW-1185">Reference proteome</keyword>
<feature type="region of interest" description="Disordered" evidence="1">
    <location>
        <begin position="108"/>
        <end position="130"/>
    </location>
</feature>
<accession>A0A5C3F085</accession>
<gene>
    <name evidence="3" type="ORF">PSFLO_03401</name>
</gene>
<reference evidence="3 4" key="1">
    <citation type="submission" date="2018-03" db="EMBL/GenBank/DDBJ databases">
        <authorList>
            <person name="Guldener U."/>
        </authorList>
    </citation>
    <scope>NUCLEOTIDE SEQUENCE [LARGE SCALE GENOMIC DNA]</scope>
    <source>
        <strain evidence="3 4">DAOM196992</strain>
    </source>
</reference>
<dbReference type="UniPathway" id="UPA00280"/>
<dbReference type="Proteomes" id="UP000323386">
    <property type="component" value="Unassembled WGS sequence"/>
</dbReference>
<proteinExistence type="predicted"/>
<dbReference type="Pfam" id="PF17753">
    <property type="entry name" value="Ig_mannosidase"/>
    <property type="match status" value="1"/>
</dbReference>
<evidence type="ECO:0000256" key="1">
    <source>
        <dbReference type="SAM" id="MobiDB-lite"/>
    </source>
</evidence>
<dbReference type="EMBL" id="OOIP01000008">
    <property type="protein sequence ID" value="SPO37924.1"/>
    <property type="molecule type" value="Genomic_DNA"/>
</dbReference>
<feature type="domain" description="Beta-mannosidase Ig-fold" evidence="2">
    <location>
        <begin position="162"/>
        <end position="251"/>
    </location>
</feature>
<evidence type="ECO:0000313" key="4">
    <source>
        <dbReference type="Proteomes" id="UP000323386"/>
    </source>
</evidence>
<evidence type="ECO:0000259" key="2">
    <source>
        <dbReference type="Pfam" id="PF17753"/>
    </source>
</evidence>
<dbReference type="InterPro" id="IPR041625">
    <property type="entry name" value="Beta-mannosidase_Ig"/>
</dbReference>
<evidence type="ECO:0000313" key="3">
    <source>
        <dbReference type="EMBL" id="SPO37924.1"/>
    </source>
</evidence>
<protein>
    <recommendedName>
        <fullName evidence="2">Beta-mannosidase Ig-fold domain-containing protein</fullName>
    </recommendedName>
</protein>
<name>A0A5C3F085_9BASI</name>